<keyword evidence="2" id="KW-1185">Reference proteome</keyword>
<reference evidence="1 2" key="1">
    <citation type="submission" date="2020-06" db="EMBL/GenBank/DDBJ databases">
        <title>Pseudomonas eucalypticola sp. nov., an endophyte of Eucalyptus dunnii leaves with biocontrol ability of eucalyptus leaf blight.</title>
        <authorList>
            <person name="Liu Y."/>
            <person name="Song Z."/>
            <person name="Zeng H."/>
            <person name="Lu M."/>
            <person name="Wang X."/>
            <person name="Lian X."/>
            <person name="Zhang Q."/>
        </authorList>
    </citation>
    <scope>NUCLEOTIDE SEQUENCE [LARGE SCALE GENOMIC DNA]</scope>
    <source>
        <strain evidence="1 2">NP-1</strain>
    </source>
</reference>
<dbReference type="RefSeq" id="WP_176569643.1">
    <property type="nucleotide sequence ID" value="NZ_CP056030.1"/>
</dbReference>
<dbReference type="EMBL" id="CP056030">
    <property type="protein sequence ID" value="QKZ02591.1"/>
    <property type="molecule type" value="Genomic_DNA"/>
</dbReference>
<evidence type="ECO:0000313" key="1">
    <source>
        <dbReference type="EMBL" id="QKZ02591.1"/>
    </source>
</evidence>
<sequence length="192" mass="20956">MKITFDLTLTPQETAEIGQIIGCLPADVPAALGNYGKAALREYLAMMRGQKALKRGTDIHEYRLFLLVDTVFAGQIPDEQTISKIFQTTATESRGLLRSIISKYQYLLRDAIDQTLKDVLQGATAETANGPFLVTMNSVNVIEELNKKLAAIDGTLPSIAKKRGSVATYEILKSSYEQLCAQLGATPAVYVP</sequence>
<proteinExistence type="predicted"/>
<protein>
    <submittedName>
        <fullName evidence="1">Uncharacterized protein</fullName>
    </submittedName>
</protein>
<gene>
    <name evidence="1" type="ORF">HWQ56_01785</name>
</gene>
<dbReference type="Proteomes" id="UP000509568">
    <property type="component" value="Chromosome"/>
</dbReference>
<evidence type="ECO:0000313" key="2">
    <source>
        <dbReference type="Proteomes" id="UP000509568"/>
    </source>
</evidence>
<dbReference type="KEGG" id="pez:HWQ56_01785"/>
<organism evidence="1 2">
    <name type="scientific">Pseudomonas eucalypticola</name>
    <dbReference type="NCBI Taxonomy" id="2599595"/>
    <lineage>
        <taxon>Bacteria</taxon>
        <taxon>Pseudomonadati</taxon>
        <taxon>Pseudomonadota</taxon>
        <taxon>Gammaproteobacteria</taxon>
        <taxon>Pseudomonadales</taxon>
        <taxon>Pseudomonadaceae</taxon>
        <taxon>Pseudomonas</taxon>
    </lineage>
</organism>
<dbReference type="AlphaFoldDB" id="A0A7D5HTT2"/>
<name>A0A7D5HTT2_9PSED</name>
<accession>A0A7D5HTT2</accession>